<dbReference type="InterPro" id="IPR007367">
    <property type="entry name" value="DUF433"/>
</dbReference>
<dbReference type="Proteomes" id="UP000198693">
    <property type="component" value="Unassembled WGS sequence"/>
</dbReference>
<dbReference type="Gene3D" id="1.10.10.10">
    <property type="entry name" value="Winged helix-like DNA-binding domain superfamily/Winged helix DNA-binding domain"/>
    <property type="match status" value="1"/>
</dbReference>
<dbReference type="Pfam" id="PF04255">
    <property type="entry name" value="DUF433"/>
    <property type="match status" value="1"/>
</dbReference>
<dbReference type="SUPFAM" id="SSF46689">
    <property type="entry name" value="Homeodomain-like"/>
    <property type="match status" value="1"/>
</dbReference>
<dbReference type="OrthoDB" id="9809515at2"/>
<dbReference type="InterPro" id="IPR036388">
    <property type="entry name" value="WH-like_DNA-bd_sf"/>
</dbReference>
<accession>A0A1I7K2C0</accession>
<gene>
    <name evidence="1" type="ORF">SAMN04487955_11428</name>
</gene>
<name>A0A1I7K2C0_9GAMM</name>
<organism evidence="1 2">
    <name type="scientific">Halomonas korlensis</name>
    <dbReference type="NCBI Taxonomy" id="463301"/>
    <lineage>
        <taxon>Bacteria</taxon>
        <taxon>Pseudomonadati</taxon>
        <taxon>Pseudomonadota</taxon>
        <taxon>Gammaproteobacteria</taxon>
        <taxon>Oceanospirillales</taxon>
        <taxon>Halomonadaceae</taxon>
        <taxon>Halomonas</taxon>
    </lineage>
</organism>
<sequence length="75" mass="8242">MNNSLLSRITIDPAQCGGRPCIRGMRIRVVDVLDLMAQGLGTQEVLEEMPDLELEDILAALQFAARRLDHPVLAA</sequence>
<reference evidence="2" key="1">
    <citation type="submission" date="2016-10" db="EMBL/GenBank/DDBJ databases">
        <authorList>
            <person name="Varghese N."/>
            <person name="Submissions S."/>
        </authorList>
    </citation>
    <scope>NUCLEOTIDE SEQUENCE [LARGE SCALE GENOMIC DNA]</scope>
    <source>
        <strain evidence="2">CGMCC 1.6981</strain>
    </source>
</reference>
<dbReference type="PANTHER" id="PTHR34849">
    <property type="entry name" value="SSL5025 PROTEIN"/>
    <property type="match status" value="1"/>
</dbReference>
<dbReference type="RefSeq" id="WP_089797161.1">
    <property type="nucleotide sequence ID" value="NZ_FPBP01000014.1"/>
</dbReference>
<dbReference type="EMBL" id="FPBP01000014">
    <property type="protein sequence ID" value="SFU91505.1"/>
    <property type="molecule type" value="Genomic_DNA"/>
</dbReference>
<evidence type="ECO:0000313" key="1">
    <source>
        <dbReference type="EMBL" id="SFU91505.1"/>
    </source>
</evidence>
<evidence type="ECO:0000313" key="2">
    <source>
        <dbReference type="Proteomes" id="UP000198693"/>
    </source>
</evidence>
<dbReference type="STRING" id="463301.SAMN04487955_11428"/>
<keyword evidence="2" id="KW-1185">Reference proteome</keyword>
<proteinExistence type="predicted"/>
<dbReference type="AlphaFoldDB" id="A0A1I7K2C0"/>
<dbReference type="InterPro" id="IPR009057">
    <property type="entry name" value="Homeodomain-like_sf"/>
</dbReference>
<dbReference type="PANTHER" id="PTHR34849:SF3">
    <property type="entry name" value="SSR2962 PROTEIN"/>
    <property type="match status" value="1"/>
</dbReference>
<protein>
    <submittedName>
        <fullName evidence="1">Uncharacterized conserved protein, DUF433 family</fullName>
    </submittedName>
</protein>